<evidence type="ECO:0000313" key="1">
    <source>
        <dbReference type="EMBL" id="VTU08046.1"/>
    </source>
</evidence>
<keyword evidence="2" id="KW-1185">Reference proteome</keyword>
<dbReference type="EMBL" id="CABFKI010000007">
    <property type="protein sequence ID" value="VTU08046.1"/>
    <property type="molecule type" value="Genomic_DNA"/>
</dbReference>
<protein>
    <submittedName>
        <fullName evidence="1">Uncharacterized protein</fullName>
    </submittedName>
</protein>
<dbReference type="Proteomes" id="UP000308167">
    <property type="component" value="Unassembled WGS sequence"/>
</dbReference>
<comment type="caution">
    <text evidence="1">The sequence shown here is derived from an EMBL/GenBank/DDBJ whole genome shotgun (WGS) entry which is preliminary data.</text>
</comment>
<accession>A0ABY6TK61</accession>
<proteinExistence type="predicted"/>
<gene>
    <name evidence="1" type="ORF">SAMEA1410922_01267</name>
</gene>
<evidence type="ECO:0000313" key="2">
    <source>
        <dbReference type="Proteomes" id="UP000308167"/>
    </source>
</evidence>
<reference evidence="1 2" key="1">
    <citation type="submission" date="2019-05" db="EMBL/GenBank/DDBJ databases">
        <authorList>
            <consortium name="Pathogen Informatics"/>
        </authorList>
    </citation>
    <scope>NUCLEOTIDE SEQUENCE [LARGE SCALE GENOMIC DNA]</scope>
    <source>
        <strain evidence="1 2">NM319</strain>
    </source>
</reference>
<organism evidence="1 2">
    <name type="scientific">Actinobacillus porcinus</name>
    <dbReference type="NCBI Taxonomy" id="51048"/>
    <lineage>
        <taxon>Bacteria</taxon>
        <taxon>Pseudomonadati</taxon>
        <taxon>Pseudomonadota</taxon>
        <taxon>Gammaproteobacteria</taxon>
        <taxon>Pasteurellales</taxon>
        <taxon>Pasteurellaceae</taxon>
        <taxon>Actinobacillus</taxon>
    </lineage>
</organism>
<sequence>MVLTTPTAGAEITPTLQSFKFQGKNYPPEKAKSQPVMQTQLLEQIQAAKEYDNSLAKQFKDNPKLIPFNDLFEEYSKVFKNNDVLLLDILNGNYNTKVLNAYLAYYENMLTNFKQNKELFAERDGNQAVVKNLSIMFDKLMVQHDGQIKFFDQLKKINL</sequence>
<name>A0ABY6TK61_9PAST</name>